<evidence type="ECO:0000256" key="5">
    <source>
        <dbReference type="ARBA" id="ARBA00022801"/>
    </source>
</evidence>
<dbReference type="InterPro" id="IPR026392">
    <property type="entry name" value="Exo/Archaeosortase_dom"/>
</dbReference>
<dbReference type="NCBIfam" id="TIGR04178">
    <property type="entry name" value="exo_archaeo"/>
    <property type="match status" value="1"/>
</dbReference>
<keyword evidence="3" id="KW-0645">Protease</keyword>
<feature type="transmembrane region" description="Helical" evidence="8">
    <location>
        <begin position="12"/>
        <end position="36"/>
    </location>
</feature>
<dbReference type="GO" id="GO:0008233">
    <property type="term" value="F:peptidase activity"/>
    <property type="evidence" value="ECO:0007669"/>
    <property type="project" value="UniProtKB-KW"/>
</dbReference>
<dbReference type="RefSeq" id="WP_129875860.1">
    <property type="nucleotide sequence ID" value="NZ_SEWG01000002.1"/>
</dbReference>
<keyword evidence="10" id="KW-1185">Reference proteome</keyword>
<dbReference type="GO" id="GO:0005886">
    <property type="term" value="C:plasma membrane"/>
    <property type="evidence" value="ECO:0007669"/>
    <property type="project" value="UniProtKB-SubCell"/>
</dbReference>
<evidence type="ECO:0000256" key="7">
    <source>
        <dbReference type="ARBA" id="ARBA00023136"/>
    </source>
</evidence>
<evidence type="ECO:0000256" key="4">
    <source>
        <dbReference type="ARBA" id="ARBA00022692"/>
    </source>
</evidence>
<comment type="caution">
    <text evidence="9">The sequence shown here is derived from an EMBL/GenBank/DDBJ whole genome shotgun (WGS) entry which is preliminary data.</text>
</comment>
<feature type="transmembrane region" description="Helical" evidence="8">
    <location>
        <begin position="95"/>
        <end position="115"/>
    </location>
</feature>
<evidence type="ECO:0000256" key="3">
    <source>
        <dbReference type="ARBA" id="ARBA00022670"/>
    </source>
</evidence>
<dbReference type="Proteomes" id="UP000293331">
    <property type="component" value="Unassembled WGS sequence"/>
</dbReference>
<keyword evidence="7 8" id="KW-0472">Membrane</keyword>
<evidence type="ECO:0000256" key="2">
    <source>
        <dbReference type="ARBA" id="ARBA00022475"/>
    </source>
</evidence>
<name>A0A4Q5LQI4_9SPHI</name>
<proteinExistence type="predicted"/>
<dbReference type="EMBL" id="SEWG01000002">
    <property type="protein sequence ID" value="RYU91603.1"/>
    <property type="molecule type" value="Genomic_DNA"/>
</dbReference>
<dbReference type="GO" id="GO:0006508">
    <property type="term" value="P:proteolysis"/>
    <property type="evidence" value="ECO:0007669"/>
    <property type="project" value="UniProtKB-KW"/>
</dbReference>
<evidence type="ECO:0000256" key="1">
    <source>
        <dbReference type="ARBA" id="ARBA00004651"/>
    </source>
</evidence>
<feature type="transmembrane region" description="Helical" evidence="8">
    <location>
        <begin position="158"/>
        <end position="175"/>
    </location>
</feature>
<keyword evidence="5" id="KW-0378">Hydrolase</keyword>
<keyword evidence="4 8" id="KW-0812">Transmembrane</keyword>
<comment type="subcellular location">
    <subcellularLocation>
        <location evidence="1">Cell membrane</location>
        <topology evidence="1">Multi-pass membrane protein</topology>
    </subcellularLocation>
</comment>
<protein>
    <recommendedName>
        <fullName evidence="11">Exosortase/archaeosortase family protein</fullName>
    </recommendedName>
</protein>
<evidence type="ECO:0000313" key="10">
    <source>
        <dbReference type="Proteomes" id="UP000293331"/>
    </source>
</evidence>
<feature type="transmembrane region" description="Helical" evidence="8">
    <location>
        <begin position="56"/>
        <end position="74"/>
    </location>
</feature>
<accession>A0A4Q5LQI4</accession>
<evidence type="ECO:0000256" key="8">
    <source>
        <dbReference type="SAM" id="Phobius"/>
    </source>
</evidence>
<evidence type="ECO:0000313" key="9">
    <source>
        <dbReference type="EMBL" id="RYU91603.1"/>
    </source>
</evidence>
<dbReference type="AlphaFoldDB" id="A0A4Q5LQI4"/>
<evidence type="ECO:0008006" key="11">
    <source>
        <dbReference type="Google" id="ProtNLM"/>
    </source>
</evidence>
<dbReference type="NCBIfam" id="NF046083">
    <property type="entry name" value="exosort_XrtY"/>
    <property type="match status" value="1"/>
</dbReference>
<gene>
    <name evidence="9" type="ORF">EWM62_06595</name>
</gene>
<feature type="transmembrane region" description="Helical" evidence="8">
    <location>
        <begin position="121"/>
        <end position="146"/>
    </location>
</feature>
<keyword evidence="6 8" id="KW-1133">Transmembrane helix</keyword>
<keyword evidence="2" id="KW-1003">Cell membrane</keyword>
<organism evidence="9 10">
    <name type="scientific">Mucilaginibacter terrigena</name>
    <dbReference type="NCBI Taxonomy" id="2492395"/>
    <lineage>
        <taxon>Bacteria</taxon>
        <taxon>Pseudomonadati</taxon>
        <taxon>Bacteroidota</taxon>
        <taxon>Sphingobacteriia</taxon>
        <taxon>Sphingobacteriales</taxon>
        <taxon>Sphingobacteriaceae</taxon>
        <taxon>Mucilaginibacter</taxon>
    </lineage>
</organism>
<evidence type="ECO:0000256" key="6">
    <source>
        <dbReference type="ARBA" id="ARBA00022989"/>
    </source>
</evidence>
<dbReference type="OrthoDB" id="793901at2"/>
<sequence length="188" mass="21805">MKQNKPGFNPALKFVIKFLCLFALFYGFYILFLAITSHEGKLYSPFLDEHLNFISWLRYTLIESSAGILNLLGYQTKTTTYQMLVVGHNIIHVGYDCLGFGVMCFFSAFVIAYPGVLKVKLYFFIPGLVCIQLLNLSRFILLALYWRHTTVYISDHHTIFNIVTYLIIAISLYFYTRYQDRAVNQATL</sequence>
<reference evidence="9 10" key="1">
    <citation type="submission" date="2019-02" db="EMBL/GenBank/DDBJ databases">
        <title>Bacterial novel species Mucilaginibacter sp. 17JY9-4 isolated from soil.</title>
        <authorList>
            <person name="Jung H.-Y."/>
        </authorList>
    </citation>
    <scope>NUCLEOTIDE SEQUENCE [LARGE SCALE GENOMIC DNA]</scope>
    <source>
        <strain evidence="9 10">17JY9-4</strain>
    </source>
</reference>